<feature type="region of interest" description="Disordered" evidence="1">
    <location>
        <begin position="267"/>
        <end position="314"/>
    </location>
</feature>
<proteinExistence type="predicted"/>
<name>A0A5B0NBM5_PUCGR</name>
<feature type="region of interest" description="Disordered" evidence="1">
    <location>
        <begin position="172"/>
        <end position="231"/>
    </location>
</feature>
<dbReference type="AlphaFoldDB" id="A0A5B0NBM5"/>
<keyword evidence="3" id="KW-1185">Reference proteome</keyword>
<organism evidence="2 3">
    <name type="scientific">Puccinia graminis f. sp. tritici</name>
    <dbReference type="NCBI Taxonomy" id="56615"/>
    <lineage>
        <taxon>Eukaryota</taxon>
        <taxon>Fungi</taxon>
        <taxon>Dikarya</taxon>
        <taxon>Basidiomycota</taxon>
        <taxon>Pucciniomycotina</taxon>
        <taxon>Pucciniomycetes</taxon>
        <taxon>Pucciniales</taxon>
        <taxon>Pucciniaceae</taxon>
        <taxon>Puccinia</taxon>
    </lineage>
</organism>
<feature type="compositionally biased region" description="Basic residues" evidence="1">
    <location>
        <begin position="268"/>
        <end position="277"/>
    </location>
</feature>
<feature type="compositionally biased region" description="Polar residues" evidence="1">
    <location>
        <begin position="197"/>
        <end position="206"/>
    </location>
</feature>
<accession>A0A5B0NBM5</accession>
<dbReference type="Proteomes" id="UP000324748">
    <property type="component" value="Unassembled WGS sequence"/>
</dbReference>
<feature type="compositionally biased region" description="Basic residues" evidence="1">
    <location>
        <begin position="172"/>
        <end position="182"/>
    </location>
</feature>
<feature type="compositionally biased region" description="Acidic residues" evidence="1">
    <location>
        <begin position="283"/>
        <end position="293"/>
    </location>
</feature>
<dbReference type="EMBL" id="VSWC01000105">
    <property type="protein sequence ID" value="KAA1086631.1"/>
    <property type="molecule type" value="Genomic_DNA"/>
</dbReference>
<evidence type="ECO:0000256" key="1">
    <source>
        <dbReference type="SAM" id="MobiDB-lite"/>
    </source>
</evidence>
<dbReference type="OrthoDB" id="2506824at2759"/>
<feature type="compositionally biased region" description="Polar residues" evidence="1">
    <location>
        <begin position="214"/>
        <end position="224"/>
    </location>
</feature>
<sequence>MAKDCQCHRLFYPTLIRSRSSNYVINSLKTKTTISPVITTLRTIGVMQRKKRKNEDDLLLKSKLSKPSYNNTVNQFDSPIGKRTFPQERFESDYHQFKQAISISPESQAFRLVSNGFFVGLTYDALIRPKQGKLAKRITTQQPELSHLSSNSTTTFTNIQSHDYERRINRHTRNPDHHHHQSSHQMARENCGRTRKASFSVNNNPWTLRPIMSTPEQQSNSNPSPKIGISEEPGDREQLIFTMSPFSSTQTLSTFIRSSATLPESHRSLKAFGRRKASRADDLGDESEDDEDERSISITSVLPIDIPQSHHKSN</sequence>
<protein>
    <submittedName>
        <fullName evidence="2">Uncharacterized protein</fullName>
    </submittedName>
</protein>
<reference evidence="2 3" key="1">
    <citation type="submission" date="2019-05" db="EMBL/GenBank/DDBJ databases">
        <title>Emergence of the Ug99 lineage of the wheat stem rust pathogen through somatic hybridization.</title>
        <authorList>
            <person name="Li F."/>
            <person name="Upadhyaya N.M."/>
            <person name="Sperschneider J."/>
            <person name="Matny O."/>
            <person name="Nguyen-Phuc H."/>
            <person name="Mago R."/>
            <person name="Raley C."/>
            <person name="Miller M.E."/>
            <person name="Silverstein K.A.T."/>
            <person name="Henningsen E."/>
            <person name="Hirsch C.D."/>
            <person name="Visser B."/>
            <person name="Pretorius Z.A."/>
            <person name="Steffenson B.J."/>
            <person name="Schwessinger B."/>
            <person name="Dodds P.N."/>
            <person name="Figueroa M."/>
        </authorList>
    </citation>
    <scope>NUCLEOTIDE SEQUENCE [LARGE SCALE GENOMIC DNA]</scope>
    <source>
        <strain evidence="2">21-0</strain>
    </source>
</reference>
<gene>
    <name evidence="2" type="ORF">PGT21_006026</name>
</gene>
<evidence type="ECO:0000313" key="2">
    <source>
        <dbReference type="EMBL" id="KAA1086631.1"/>
    </source>
</evidence>
<evidence type="ECO:0000313" key="3">
    <source>
        <dbReference type="Proteomes" id="UP000324748"/>
    </source>
</evidence>
<comment type="caution">
    <text evidence="2">The sequence shown here is derived from an EMBL/GenBank/DDBJ whole genome shotgun (WGS) entry which is preliminary data.</text>
</comment>